<feature type="domain" description="Caspase family p20" evidence="3">
    <location>
        <begin position="2"/>
        <end position="133"/>
    </location>
</feature>
<feature type="region of interest" description="Disordered" evidence="2">
    <location>
        <begin position="167"/>
        <end position="205"/>
    </location>
</feature>
<reference evidence="4" key="2">
    <citation type="submission" date="2020-11" db="EMBL/GenBank/DDBJ databases">
        <authorList>
            <person name="McCartney M.A."/>
            <person name="Auch B."/>
            <person name="Kono T."/>
            <person name="Mallez S."/>
            <person name="Becker A."/>
            <person name="Gohl D.M."/>
            <person name="Silverstein K.A.T."/>
            <person name="Koren S."/>
            <person name="Bechman K.B."/>
            <person name="Herman A."/>
            <person name="Abrahante J.E."/>
            <person name="Garbe J."/>
        </authorList>
    </citation>
    <scope>NUCLEOTIDE SEQUENCE</scope>
    <source>
        <strain evidence="4">Duluth1</strain>
        <tissue evidence="4">Whole animal</tissue>
    </source>
</reference>
<dbReference type="GO" id="GO:0006915">
    <property type="term" value="P:apoptotic process"/>
    <property type="evidence" value="ECO:0007669"/>
    <property type="project" value="TreeGrafter"/>
</dbReference>
<dbReference type="InterPro" id="IPR001309">
    <property type="entry name" value="Pept_C14_p20"/>
</dbReference>
<dbReference type="Gene3D" id="3.40.50.1460">
    <property type="match status" value="1"/>
</dbReference>
<comment type="similarity">
    <text evidence="1">Belongs to the peptidase C14A family.</text>
</comment>
<dbReference type="PROSITE" id="PS50208">
    <property type="entry name" value="CASPASE_P20"/>
    <property type="match status" value="1"/>
</dbReference>
<evidence type="ECO:0000256" key="1">
    <source>
        <dbReference type="ARBA" id="ARBA00010134"/>
    </source>
</evidence>
<keyword evidence="5" id="KW-1185">Reference proteome</keyword>
<dbReference type="InterPro" id="IPR002398">
    <property type="entry name" value="Pept_C14"/>
</dbReference>
<dbReference type="PANTHER" id="PTHR10454:SF210">
    <property type="entry name" value="CASPASE-2"/>
    <property type="match status" value="1"/>
</dbReference>
<dbReference type="GO" id="GO:0005737">
    <property type="term" value="C:cytoplasm"/>
    <property type="evidence" value="ECO:0007669"/>
    <property type="project" value="TreeGrafter"/>
</dbReference>
<dbReference type="InterPro" id="IPR029030">
    <property type="entry name" value="Caspase-like_dom_sf"/>
</dbReference>
<dbReference type="InterPro" id="IPR015917">
    <property type="entry name" value="Pept_C14A"/>
</dbReference>
<dbReference type="GO" id="GO:0006508">
    <property type="term" value="P:proteolysis"/>
    <property type="evidence" value="ECO:0007669"/>
    <property type="project" value="InterPro"/>
</dbReference>
<dbReference type="PRINTS" id="PR00376">
    <property type="entry name" value="IL1BCENZYME"/>
</dbReference>
<dbReference type="SUPFAM" id="SSF52129">
    <property type="entry name" value="Caspase-like"/>
    <property type="match status" value="1"/>
</dbReference>
<comment type="caution">
    <text evidence="4">The sequence shown here is derived from an EMBL/GenBank/DDBJ whole genome shotgun (WGS) entry which is preliminary data.</text>
</comment>
<proteinExistence type="inferred from homology"/>
<dbReference type="EMBL" id="JAIWYP010000001">
    <property type="protein sequence ID" value="KAH3891757.1"/>
    <property type="molecule type" value="Genomic_DNA"/>
</dbReference>
<dbReference type="PANTHER" id="PTHR10454">
    <property type="entry name" value="CASPASE"/>
    <property type="match status" value="1"/>
</dbReference>
<sequence>MTFGTAVIIVNEKFTVKGHDKERRGASEDNSNMQKKFKELGFDVKPHFNKNASDIRTVFQEASSIQSDIIVFVISTHGEESHLANVNSNGTKVYDQMIMGSDGQTVSVNDLLSLLDNDALKGRTKLCFIQACRLITNGDPTQQVDLGVTVGVADGMQIYKAKVDGKADDTWADSEDETDPGEGDTGVMPKLPETEIGPEKSANYSKSKIAPEKCESEIAIAPVQCPRDCLVMYGVQPHKKALRGKEQGSWMLHYMYQARDILTENDGNVLKYLTTVLRKMADHESKY</sequence>
<protein>
    <recommendedName>
        <fullName evidence="3">Caspase family p20 domain-containing protein</fullName>
    </recommendedName>
</protein>
<dbReference type="OrthoDB" id="6046974at2759"/>
<dbReference type="GO" id="GO:0043525">
    <property type="term" value="P:positive regulation of neuron apoptotic process"/>
    <property type="evidence" value="ECO:0007669"/>
    <property type="project" value="TreeGrafter"/>
</dbReference>
<organism evidence="4 5">
    <name type="scientific">Dreissena polymorpha</name>
    <name type="common">Zebra mussel</name>
    <name type="synonym">Mytilus polymorpha</name>
    <dbReference type="NCBI Taxonomy" id="45954"/>
    <lineage>
        <taxon>Eukaryota</taxon>
        <taxon>Metazoa</taxon>
        <taxon>Spiralia</taxon>
        <taxon>Lophotrochozoa</taxon>
        <taxon>Mollusca</taxon>
        <taxon>Bivalvia</taxon>
        <taxon>Autobranchia</taxon>
        <taxon>Heteroconchia</taxon>
        <taxon>Euheterodonta</taxon>
        <taxon>Imparidentia</taxon>
        <taxon>Neoheterodontei</taxon>
        <taxon>Myida</taxon>
        <taxon>Dreissenoidea</taxon>
        <taxon>Dreissenidae</taxon>
        <taxon>Dreissena</taxon>
    </lineage>
</organism>
<dbReference type="Pfam" id="PF00656">
    <property type="entry name" value="Peptidase_C14"/>
    <property type="match status" value="1"/>
</dbReference>
<evidence type="ECO:0000313" key="4">
    <source>
        <dbReference type="EMBL" id="KAH3891757.1"/>
    </source>
</evidence>
<reference evidence="4" key="1">
    <citation type="journal article" date="2019" name="bioRxiv">
        <title>The Genome of the Zebra Mussel, Dreissena polymorpha: A Resource for Invasive Species Research.</title>
        <authorList>
            <person name="McCartney M.A."/>
            <person name="Auch B."/>
            <person name="Kono T."/>
            <person name="Mallez S."/>
            <person name="Zhang Y."/>
            <person name="Obille A."/>
            <person name="Becker A."/>
            <person name="Abrahante J.E."/>
            <person name="Garbe J."/>
            <person name="Badalamenti J.P."/>
            <person name="Herman A."/>
            <person name="Mangelson H."/>
            <person name="Liachko I."/>
            <person name="Sullivan S."/>
            <person name="Sone E.D."/>
            <person name="Koren S."/>
            <person name="Silverstein K.A.T."/>
            <person name="Beckman K.B."/>
            <person name="Gohl D.M."/>
        </authorList>
    </citation>
    <scope>NUCLEOTIDE SEQUENCE</scope>
    <source>
        <strain evidence="4">Duluth1</strain>
        <tissue evidence="4">Whole animal</tissue>
    </source>
</reference>
<gene>
    <name evidence="4" type="ORF">DPMN_015864</name>
</gene>
<dbReference type="AlphaFoldDB" id="A0A9D4N8K6"/>
<evidence type="ECO:0000313" key="5">
    <source>
        <dbReference type="Proteomes" id="UP000828390"/>
    </source>
</evidence>
<dbReference type="GO" id="GO:0004197">
    <property type="term" value="F:cysteine-type endopeptidase activity"/>
    <property type="evidence" value="ECO:0007669"/>
    <property type="project" value="InterPro"/>
</dbReference>
<evidence type="ECO:0000259" key="3">
    <source>
        <dbReference type="PROSITE" id="PS50208"/>
    </source>
</evidence>
<name>A0A9D4N8K6_DREPO</name>
<accession>A0A9D4N8K6</accession>
<dbReference type="SMART" id="SM00115">
    <property type="entry name" value="CASc"/>
    <property type="match status" value="1"/>
</dbReference>
<evidence type="ECO:0000256" key="2">
    <source>
        <dbReference type="SAM" id="MobiDB-lite"/>
    </source>
</evidence>
<dbReference type="Proteomes" id="UP000828390">
    <property type="component" value="Unassembled WGS sequence"/>
</dbReference>
<feature type="compositionally biased region" description="Acidic residues" evidence="2">
    <location>
        <begin position="170"/>
        <end position="182"/>
    </location>
</feature>
<dbReference type="InterPro" id="IPR011600">
    <property type="entry name" value="Pept_C14_caspase"/>
</dbReference>